<dbReference type="CDD" id="cd07381">
    <property type="entry name" value="MPP_CapA"/>
    <property type="match status" value="1"/>
</dbReference>
<dbReference type="InterPro" id="IPR019079">
    <property type="entry name" value="Capsule_synth_CapA"/>
</dbReference>
<proteinExistence type="inferred from homology"/>
<evidence type="ECO:0000256" key="1">
    <source>
        <dbReference type="ARBA" id="ARBA00005662"/>
    </source>
</evidence>
<dbReference type="Proteomes" id="UP001516662">
    <property type="component" value="Unassembled WGS sequence"/>
</dbReference>
<evidence type="ECO:0000313" key="3">
    <source>
        <dbReference type="EMBL" id="MBE4908601.1"/>
    </source>
</evidence>
<dbReference type="PANTHER" id="PTHR33393">
    <property type="entry name" value="POLYGLUTAMINE SYNTHESIS ACCESSORY PROTEIN RV0574C-RELATED"/>
    <property type="match status" value="1"/>
</dbReference>
<evidence type="ECO:0000259" key="2">
    <source>
        <dbReference type="SMART" id="SM00854"/>
    </source>
</evidence>
<dbReference type="EMBL" id="JADCLJ010000020">
    <property type="protein sequence ID" value="MBE4908601.1"/>
    <property type="molecule type" value="Genomic_DNA"/>
</dbReference>
<dbReference type="InterPro" id="IPR052169">
    <property type="entry name" value="CW_Biosynth-Accessory"/>
</dbReference>
<dbReference type="Gene3D" id="3.60.21.10">
    <property type="match status" value="1"/>
</dbReference>
<dbReference type="InterPro" id="IPR029052">
    <property type="entry name" value="Metallo-depent_PP-like"/>
</dbReference>
<keyword evidence="4" id="KW-1185">Reference proteome</keyword>
<dbReference type="Pfam" id="PF09587">
    <property type="entry name" value="PGA_cap"/>
    <property type="match status" value="1"/>
</dbReference>
<sequence>MYFEREQAVSSTTIKSISDHSTKQSEFVFKSYSATISLAAVGDILIHGTVYKDAKTATGYDFKPNIASVKHLLQSPDITIANQETIIGGIDIGLSTYPLFNSPYEVADAFLDAGVDIVSIANNHTLDRGEKAVLNATSYFDKIGMEYVGGYRDKEDKERIRVLNRNGIRIAFLSYTYGTNGIPVPKGKEYLVNLIEPENMKADIAAAKQVADVLVVSMHWGNEYQLFPNDEQKSLAKMLANEGVDLIIGHHPHVLQPMEWITRDDGSKTFVVYSLGNFLSGQVKNYKDIGGILEINITKQLVDNKSVVTIHNPQFTPTYVTNTNVRRFQVVPLEVAAASGTRYSSSIFEEMASHMKQWLD</sequence>
<evidence type="ECO:0000313" key="4">
    <source>
        <dbReference type="Proteomes" id="UP001516662"/>
    </source>
</evidence>
<name>A0ABR9QJD0_9BACI</name>
<gene>
    <name evidence="3" type="ORF">IMZ08_11085</name>
</gene>
<dbReference type="SUPFAM" id="SSF56300">
    <property type="entry name" value="Metallo-dependent phosphatases"/>
    <property type="match status" value="1"/>
</dbReference>
<reference evidence="3 4" key="1">
    <citation type="submission" date="2020-10" db="EMBL/GenBank/DDBJ databases">
        <title>Bacillus sp. HD4P25, an endophyte from a halophyte.</title>
        <authorList>
            <person name="Sun J.-Q."/>
        </authorList>
    </citation>
    <scope>NUCLEOTIDE SEQUENCE [LARGE SCALE GENOMIC DNA]</scope>
    <source>
        <strain evidence="3 4">YIM 93174</strain>
    </source>
</reference>
<feature type="domain" description="Capsule synthesis protein CapA" evidence="2">
    <location>
        <begin position="37"/>
        <end position="282"/>
    </location>
</feature>
<comment type="similarity">
    <text evidence="1">Belongs to the CapA family.</text>
</comment>
<accession>A0ABR9QJD0</accession>
<dbReference type="PANTHER" id="PTHR33393:SF12">
    <property type="entry name" value="CAPSULE BIOSYNTHESIS PROTEIN CAPA"/>
    <property type="match status" value="1"/>
</dbReference>
<organism evidence="3 4">
    <name type="scientific">Litchfieldia luteola</name>
    <dbReference type="NCBI Taxonomy" id="682179"/>
    <lineage>
        <taxon>Bacteria</taxon>
        <taxon>Bacillati</taxon>
        <taxon>Bacillota</taxon>
        <taxon>Bacilli</taxon>
        <taxon>Bacillales</taxon>
        <taxon>Bacillaceae</taxon>
        <taxon>Litchfieldia</taxon>
    </lineage>
</organism>
<protein>
    <submittedName>
        <fullName evidence="3">CapA family protein</fullName>
    </submittedName>
</protein>
<comment type="caution">
    <text evidence="3">The sequence shown here is derived from an EMBL/GenBank/DDBJ whole genome shotgun (WGS) entry which is preliminary data.</text>
</comment>
<dbReference type="SMART" id="SM00854">
    <property type="entry name" value="PGA_cap"/>
    <property type="match status" value="1"/>
</dbReference>